<dbReference type="InterPro" id="IPR019734">
    <property type="entry name" value="TPR_rpt"/>
</dbReference>
<reference evidence="3 4" key="1">
    <citation type="submission" date="2019-06" db="EMBL/GenBank/DDBJ databases">
        <title>Persicimonas caeni gen. nov., sp. nov., a predatory bacterium isolated from solar saltern.</title>
        <authorList>
            <person name="Wang S."/>
        </authorList>
    </citation>
    <scope>NUCLEOTIDE SEQUENCE [LARGE SCALE GENOMIC DNA]</scope>
    <source>
        <strain evidence="3 4">YN101</strain>
    </source>
</reference>
<keyword evidence="1" id="KW-0802">TPR repeat</keyword>
<gene>
    <name evidence="3" type="ORF">FIV42_19275</name>
</gene>
<protein>
    <submittedName>
        <fullName evidence="3">Tetratricopeptide repeat protein</fullName>
    </submittedName>
</protein>
<keyword evidence="4" id="KW-1185">Reference proteome</keyword>
<dbReference type="AlphaFoldDB" id="A0A4Y6PXT4"/>
<accession>A0A5B8YEG0</accession>
<dbReference type="Pfam" id="PF13181">
    <property type="entry name" value="TPR_8"/>
    <property type="match status" value="1"/>
</dbReference>
<feature type="repeat" description="TPR" evidence="1">
    <location>
        <begin position="75"/>
        <end position="108"/>
    </location>
</feature>
<dbReference type="PROSITE" id="PS50005">
    <property type="entry name" value="TPR"/>
    <property type="match status" value="1"/>
</dbReference>
<dbReference type="RefSeq" id="WP_141199270.1">
    <property type="nucleotide sequence ID" value="NZ_CP041186.1"/>
</dbReference>
<dbReference type="SUPFAM" id="SSF48452">
    <property type="entry name" value="TPR-like"/>
    <property type="match status" value="1"/>
</dbReference>
<name>A0A4Y6PXT4_PERCE</name>
<organism evidence="3 4">
    <name type="scientific">Persicimonas caeni</name>
    <dbReference type="NCBI Taxonomy" id="2292766"/>
    <lineage>
        <taxon>Bacteria</taxon>
        <taxon>Deltaproteobacteria</taxon>
        <taxon>Bradymonadales</taxon>
        <taxon>Bradymonadaceae</taxon>
        <taxon>Persicimonas</taxon>
    </lineage>
</organism>
<keyword evidence="2" id="KW-0732">Signal</keyword>
<proteinExistence type="predicted"/>
<dbReference type="InterPro" id="IPR011990">
    <property type="entry name" value="TPR-like_helical_dom_sf"/>
</dbReference>
<dbReference type="Proteomes" id="UP000315995">
    <property type="component" value="Chromosome"/>
</dbReference>
<evidence type="ECO:0000313" key="4">
    <source>
        <dbReference type="Proteomes" id="UP000315995"/>
    </source>
</evidence>
<sequence length="257" mass="27187">MKRPTHVVLASIAIAALLFFLPAFGWAQEQPTSEPVTPSDEQQKLNDEGVEHLIEENYARAVAHFEQSLLLGELNVTYLNLGRAYQKMGKCEKAKSALERAIVAPPVANPPEKLVTDKAREYLAEVEQECVVEPAEAGPETAGMNSHELWGWTATAAGLAVAGTGVGLHFAAEGKRDEVREAQRQDGLITSVSQTEAQQLEDDANTLDSVGAAMIAAGLVGAGVGTYLVFTAPDQADASVSVGLSADSIGLSLSGRF</sequence>
<dbReference type="Gene3D" id="1.25.40.10">
    <property type="entry name" value="Tetratricopeptide repeat domain"/>
    <property type="match status" value="1"/>
</dbReference>
<evidence type="ECO:0000256" key="2">
    <source>
        <dbReference type="SAM" id="SignalP"/>
    </source>
</evidence>
<feature type="signal peptide" evidence="2">
    <location>
        <begin position="1"/>
        <end position="27"/>
    </location>
</feature>
<feature type="chain" id="PRO_5030106650" evidence="2">
    <location>
        <begin position="28"/>
        <end position="257"/>
    </location>
</feature>
<evidence type="ECO:0000313" key="3">
    <source>
        <dbReference type="EMBL" id="QDG52807.1"/>
    </source>
</evidence>
<dbReference type="OrthoDB" id="5540427at2"/>
<evidence type="ECO:0000256" key="1">
    <source>
        <dbReference type="PROSITE-ProRule" id="PRU00339"/>
    </source>
</evidence>
<dbReference type="EMBL" id="CP041186">
    <property type="protein sequence ID" value="QDG52807.1"/>
    <property type="molecule type" value="Genomic_DNA"/>
</dbReference>
<accession>A0A4Y6PXT4</accession>